<dbReference type="Proteomes" id="UP000236732">
    <property type="component" value="Unassembled WGS sequence"/>
</dbReference>
<keyword evidence="1" id="KW-0805">Transcription regulation</keyword>
<dbReference type="SUPFAM" id="SSF47413">
    <property type="entry name" value="lambda repressor-like DNA-binding domains"/>
    <property type="match status" value="1"/>
</dbReference>
<evidence type="ECO:0000256" key="2">
    <source>
        <dbReference type="ARBA" id="ARBA00023125"/>
    </source>
</evidence>
<sequence length="338" mass="35913">MARRGKRGATLQEIAQEIGVSVATVSRVARGVGQVSDDTRRRVLAAIERHDFRPSRLGSGLAKRSHGALGIVFPGLSGPYYSEVIGGFEEEAVRAQLAVVILGTHLLRESDELVRDTAARVDGLAVMGGVLPDDVVDRLRDRGDPVVLLASRPRAGVPTVRVENVSAFDRLTRHLLADHGYDRLAFVGDPGSSPDADYRWQGFTQAHRHAGAGAPAEPVRVGLTQSEGFIAVNRLLAAGPPPRALVCANDETAIGAVLALLDRGHRVPQDVAVTGFDDIPMAGLPVSGLTTVHQPMRELGRETARLLLRDIEGTVPAAVDRVLETQLVIRGSCGCGVA</sequence>
<dbReference type="SUPFAM" id="SSF53822">
    <property type="entry name" value="Periplasmic binding protein-like I"/>
    <property type="match status" value="1"/>
</dbReference>
<protein>
    <submittedName>
        <fullName evidence="5">LacI family transcriptional regulator</fullName>
    </submittedName>
</protein>
<dbReference type="SMART" id="SM00354">
    <property type="entry name" value="HTH_LACI"/>
    <property type="match status" value="1"/>
</dbReference>
<dbReference type="CDD" id="cd01392">
    <property type="entry name" value="HTH_LacI"/>
    <property type="match status" value="1"/>
</dbReference>
<dbReference type="CDD" id="cd06267">
    <property type="entry name" value="PBP1_LacI_sugar_binding-like"/>
    <property type="match status" value="1"/>
</dbReference>
<proteinExistence type="predicted"/>
<evidence type="ECO:0000313" key="6">
    <source>
        <dbReference type="Proteomes" id="UP000236732"/>
    </source>
</evidence>
<dbReference type="PANTHER" id="PTHR30146">
    <property type="entry name" value="LACI-RELATED TRANSCRIPTIONAL REPRESSOR"/>
    <property type="match status" value="1"/>
</dbReference>
<dbReference type="EMBL" id="FNVT01000009">
    <property type="protein sequence ID" value="SEG95559.1"/>
    <property type="molecule type" value="Genomic_DNA"/>
</dbReference>
<dbReference type="AlphaFoldDB" id="A0A1H6EEW9"/>
<dbReference type="Gene3D" id="1.10.260.40">
    <property type="entry name" value="lambda repressor-like DNA-binding domains"/>
    <property type="match status" value="1"/>
</dbReference>
<dbReference type="Pfam" id="PF00356">
    <property type="entry name" value="LacI"/>
    <property type="match status" value="1"/>
</dbReference>
<keyword evidence="3" id="KW-0804">Transcription</keyword>
<dbReference type="Pfam" id="PF13377">
    <property type="entry name" value="Peripla_BP_3"/>
    <property type="match status" value="1"/>
</dbReference>
<feature type="domain" description="HTH lacI-type" evidence="4">
    <location>
        <begin position="9"/>
        <end position="63"/>
    </location>
</feature>
<accession>A0A1H6EEW9</accession>
<dbReference type="InterPro" id="IPR010982">
    <property type="entry name" value="Lambda_DNA-bd_dom_sf"/>
</dbReference>
<evidence type="ECO:0000256" key="1">
    <source>
        <dbReference type="ARBA" id="ARBA00023015"/>
    </source>
</evidence>
<dbReference type="InterPro" id="IPR046335">
    <property type="entry name" value="LacI/GalR-like_sensor"/>
</dbReference>
<gene>
    <name evidence="5" type="ORF">SAMN05444920_109101</name>
</gene>
<dbReference type="OrthoDB" id="3467214at2"/>
<evidence type="ECO:0000259" key="4">
    <source>
        <dbReference type="PROSITE" id="PS50932"/>
    </source>
</evidence>
<evidence type="ECO:0000256" key="3">
    <source>
        <dbReference type="ARBA" id="ARBA00023163"/>
    </source>
</evidence>
<reference evidence="5 6" key="1">
    <citation type="submission" date="2016-10" db="EMBL/GenBank/DDBJ databases">
        <authorList>
            <person name="de Groot N.N."/>
        </authorList>
    </citation>
    <scope>NUCLEOTIDE SEQUENCE [LARGE SCALE GENOMIC DNA]</scope>
    <source>
        <strain evidence="5 6">CGMCC 4.7037</strain>
    </source>
</reference>
<dbReference type="InterPro" id="IPR000843">
    <property type="entry name" value="HTH_LacI"/>
</dbReference>
<organism evidence="5 6">
    <name type="scientific">Nonomuraea solani</name>
    <dbReference type="NCBI Taxonomy" id="1144553"/>
    <lineage>
        <taxon>Bacteria</taxon>
        <taxon>Bacillati</taxon>
        <taxon>Actinomycetota</taxon>
        <taxon>Actinomycetes</taxon>
        <taxon>Streptosporangiales</taxon>
        <taxon>Streptosporangiaceae</taxon>
        <taxon>Nonomuraea</taxon>
    </lineage>
</organism>
<evidence type="ECO:0000313" key="5">
    <source>
        <dbReference type="EMBL" id="SEG95559.1"/>
    </source>
</evidence>
<name>A0A1H6EEW9_9ACTN</name>
<dbReference type="PANTHER" id="PTHR30146:SF149">
    <property type="entry name" value="HTH-TYPE TRANSCRIPTIONAL REGULATOR EBGR"/>
    <property type="match status" value="1"/>
</dbReference>
<dbReference type="GO" id="GO:0003700">
    <property type="term" value="F:DNA-binding transcription factor activity"/>
    <property type="evidence" value="ECO:0007669"/>
    <property type="project" value="TreeGrafter"/>
</dbReference>
<keyword evidence="2" id="KW-0238">DNA-binding</keyword>
<dbReference type="InterPro" id="IPR028082">
    <property type="entry name" value="Peripla_BP_I"/>
</dbReference>
<dbReference type="Gene3D" id="3.40.50.2300">
    <property type="match status" value="2"/>
</dbReference>
<keyword evidence="6" id="KW-1185">Reference proteome</keyword>
<dbReference type="RefSeq" id="WP_103959368.1">
    <property type="nucleotide sequence ID" value="NZ_FNVT01000009.1"/>
</dbReference>
<dbReference type="GO" id="GO:0000976">
    <property type="term" value="F:transcription cis-regulatory region binding"/>
    <property type="evidence" value="ECO:0007669"/>
    <property type="project" value="TreeGrafter"/>
</dbReference>
<dbReference type="PROSITE" id="PS50932">
    <property type="entry name" value="HTH_LACI_2"/>
    <property type="match status" value="1"/>
</dbReference>